<comment type="similarity">
    <text evidence="4">Belongs to the WAPL family.</text>
</comment>
<dbReference type="Ensembl" id="ENSDCDT00010013517.1">
    <property type="protein sequence ID" value="ENSDCDP00010012817.1"/>
    <property type="gene ID" value="ENSDCDG00010005129.1"/>
</dbReference>
<keyword evidence="6" id="KW-0963">Cytoplasm</keyword>
<proteinExistence type="inferred from homology"/>
<reference evidence="20 21" key="1">
    <citation type="submission" date="2020-06" db="EMBL/GenBank/DDBJ databases">
        <authorList>
            <consortium name="Wellcome Sanger Institute Data Sharing"/>
        </authorList>
    </citation>
    <scope>NUCLEOTIDE SEQUENCE [LARGE SCALE GENOMIC DNA]</scope>
</reference>
<evidence type="ECO:0000256" key="7">
    <source>
        <dbReference type="ARBA" id="ARBA00022553"/>
    </source>
</evidence>
<evidence type="ECO:0000256" key="16">
    <source>
        <dbReference type="ARBA" id="ARBA00069316"/>
    </source>
</evidence>
<dbReference type="FunFam" id="1.25.10.10:FF:000085">
    <property type="entry name" value="Wings apart-like protein homolog"/>
    <property type="match status" value="1"/>
</dbReference>
<feature type="compositionally biased region" description="Polar residues" evidence="18">
    <location>
        <begin position="35"/>
        <end position="46"/>
    </location>
</feature>
<keyword evidence="8" id="KW-0132">Cell division</keyword>
<evidence type="ECO:0000256" key="8">
    <source>
        <dbReference type="ARBA" id="ARBA00022618"/>
    </source>
</evidence>
<evidence type="ECO:0000256" key="17">
    <source>
        <dbReference type="ARBA" id="ARBA00080613"/>
    </source>
</evidence>
<keyword evidence="5" id="KW-0158">Chromosome</keyword>
<keyword evidence="12" id="KW-0539">Nucleus</keyword>
<feature type="compositionally biased region" description="Basic and acidic residues" evidence="18">
    <location>
        <begin position="54"/>
        <end position="64"/>
    </location>
</feature>
<dbReference type="InterPro" id="IPR012502">
    <property type="entry name" value="WAPL_dom"/>
</dbReference>
<feature type="region of interest" description="Disordered" evidence="18">
    <location>
        <begin position="1"/>
        <end position="23"/>
    </location>
</feature>
<evidence type="ECO:0000256" key="5">
    <source>
        <dbReference type="ARBA" id="ARBA00022454"/>
    </source>
</evidence>
<feature type="region of interest" description="Disordered" evidence="18">
    <location>
        <begin position="858"/>
        <end position="877"/>
    </location>
</feature>
<keyword evidence="13" id="KW-0131">Cell cycle</keyword>
<dbReference type="GO" id="GO:0005694">
    <property type="term" value="C:chromosome"/>
    <property type="evidence" value="ECO:0007669"/>
    <property type="project" value="UniProtKB-SubCell"/>
</dbReference>
<keyword evidence="11" id="KW-0175">Coiled coil</keyword>
<feature type="compositionally biased region" description="Low complexity" evidence="18">
    <location>
        <begin position="273"/>
        <end position="289"/>
    </location>
</feature>
<reference evidence="20" key="2">
    <citation type="submission" date="2025-08" db="UniProtKB">
        <authorList>
            <consortium name="Ensembl"/>
        </authorList>
    </citation>
    <scope>IDENTIFICATION</scope>
</reference>
<feature type="region of interest" description="Disordered" evidence="18">
    <location>
        <begin position="141"/>
        <end position="299"/>
    </location>
</feature>
<evidence type="ECO:0000256" key="6">
    <source>
        <dbReference type="ARBA" id="ARBA00022490"/>
    </source>
</evidence>
<name>A0AAY4AVH8_9TELE</name>
<feature type="compositionally biased region" description="Basic and acidic residues" evidence="18">
    <location>
        <begin position="12"/>
        <end position="23"/>
    </location>
</feature>
<keyword evidence="7" id="KW-0597">Phosphoprotein</keyword>
<comment type="subunit">
    <text evidence="15">Interacts with the cohesin complex throughout the cell cycle; interacts with both chromatin-bound and soluble pools of the complex. Interacts with RAD21; the interaction is direct. Interacts with PDS5A; the interaction is direct, cohesin-dependent and competitive with CDCA5/SORORIN. Interacts (via FGF motifs) with PDS5B; the interaction is direct. Interacts with a SMC1 protein (SMC1A or SMC1B) and SMC3.</text>
</comment>
<dbReference type="InterPro" id="IPR039874">
    <property type="entry name" value="WAPL"/>
</dbReference>
<dbReference type="InterPro" id="IPR022771">
    <property type="entry name" value="WAPL_C"/>
</dbReference>
<keyword evidence="10" id="KW-0007">Acetylation</keyword>
<evidence type="ECO:0000256" key="15">
    <source>
        <dbReference type="ARBA" id="ARBA00064348"/>
    </source>
</evidence>
<comment type="subcellular location">
    <subcellularLocation>
        <location evidence="2">Chromosome</location>
    </subcellularLocation>
    <subcellularLocation>
        <location evidence="3">Cytoplasm</location>
    </subcellularLocation>
    <subcellularLocation>
        <location evidence="1">Nucleus</location>
    </subcellularLocation>
</comment>
<feature type="region of interest" description="Disordered" evidence="18">
    <location>
        <begin position="405"/>
        <end position="458"/>
    </location>
</feature>
<organism evidence="20 21">
    <name type="scientific">Denticeps clupeoides</name>
    <name type="common">denticle herring</name>
    <dbReference type="NCBI Taxonomy" id="299321"/>
    <lineage>
        <taxon>Eukaryota</taxon>
        <taxon>Metazoa</taxon>
        <taxon>Chordata</taxon>
        <taxon>Craniata</taxon>
        <taxon>Vertebrata</taxon>
        <taxon>Euteleostomi</taxon>
        <taxon>Actinopterygii</taxon>
        <taxon>Neopterygii</taxon>
        <taxon>Teleostei</taxon>
        <taxon>Clupei</taxon>
        <taxon>Clupeiformes</taxon>
        <taxon>Denticipitoidei</taxon>
        <taxon>Denticipitidae</taxon>
        <taxon>Denticeps</taxon>
    </lineage>
</organism>
<keyword evidence="9" id="KW-0498">Mitosis</keyword>
<accession>A0AAY4AVH8</accession>
<sequence>MTSRFGKTYSRKGGEANSKFDEVFSNKKATLSTKWGETTYKAQLTSKRPLLKTEAPEPLKRPKLDEDDGSDDPFGFDSDDESKPVTSRGTPETSSGTEFPPGKKSEEATATLNASSVDSNSSPAVMSSASIFYFSGKPLHTLANAGPWSKNPVSDSKPISQFSNLKSVPKDPSDGWNSEGSQRSSSPGEDSLQERDFGGPSWGGDRVDSEASVQGRDSAEGQSLTGQGDVEAEEKPVDFDQLPLLKSASCRTYHRPSRQKDGEEGAGVKADKPSSTAPNPSSTPAAGSSEAKTSGRGRVRDYTVLHPSCVSVCNVTIQDSMERTVDEFASAPPADLGEAGTFKRKTDAPPPKPTRFRPTQTKTKKETKLEFFGFDEHEGLEADGEATASGSTSYKIKYFGFDELSESDSDEDENSPAAEKRKARKAASAAASVAAMSGSADSPQTSDSQDSQSNTNTGMPQYLNSSQFIYRILEQPLNTRCLSIISLATRCAMPSFRMHLRARGKVAQVFKMLSDSQQHPNLALCTAALMYILSRDRLNMDLDRACLELMIRLLELEQDHSVDDQLTAKEMSKVKEKIRKLCETVHNKHLDLENITTGHLAMETLLSLTSKRAGDWFKEELRLLGGLDHIVDKVKECVENLSEEEDKEKLVASLWGAERCLRVLESVTVHNPENQAYLIAYKESQLIVSSARGLQHCEQMIQRYSREVNSSSSAADSTLPHCSHSNVGKAVEDCMRAVIGVLLNLTHDNEWGSTKTGEQDKLMVTALNCVLRVPRYLPQEQRFDIRVLVRSSGSNRSGQETSWIYLFVSLCVQLFLEREQAAVLAEAQTDDIISEAPKPQLDQSGEWQETSGEIQWVASENNDADDKEKEKKEEEDEELDLNKALQHAGKHMEDSIVASYTALLLGCLCQGSPMNVTTVREHLPKGDFSIMTEMLKKFLNFMNLTCAVGTTGQKSISRVIDYLEHC</sequence>
<evidence type="ECO:0000256" key="4">
    <source>
        <dbReference type="ARBA" id="ARBA00006854"/>
    </source>
</evidence>
<evidence type="ECO:0000256" key="2">
    <source>
        <dbReference type="ARBA" id="ARBA00004286"/>
    </source>
</evidence>
<evidence type="ECO:0000259" key="19">
    <source>
        <dbReference type="PROSITE" id="PS51271"/>
    </source>
</evidence>
<evidence type="ECO:0000256" key="1">
    <source>
        <dbReference type="ARBA" id="ARBA00004123"/>
    </source>
</evidence>
<evidence type="ECO:0000256" key="12">
    <source>
        <dbReference type="ARBA" id="ARBA00023242"/>
    </source>
</evidence>
<dbReference type="PANTHER" id="PTHR22100:SF13">
    <property type="entry name" value="WINGS APART-LIKE PROTEIN HOMOLOG"/>
    <property type="match status" value="1"/>
</dbReference>
<dbReference type="GeneTree" id="ENSGT00390000015768"/>
<evidence type="ECO:0000256" key="11">
    <source>
        <dbReference type="ARBA" id="ARBA00023054"/>
    </source>
</evidence>
<evidence type="ECO:0000256" key="14">
    <source>
        <dbReference type="ARBA" id="ARBA00054706"/>
    </source>
</evidence>
<feature type="compositionally biased region" description="Polar residues" evidence="18">
    <location>
        <begin position="151"/>
        <end position="166"/>
    </location>
</feature>
<evidence type="ECO:0000256" key="10">
    <source>
        <dbReference type="ARBA" id="ARBA00022990"/>
    </source>
</evidence>
<feature type="compositionally biased region" description="Polar residues" evidence="18">
    <location>
        <begin position="175"/>
        <end position="188"/>
    </location>
</feature>
<dbReference type="GO" id="GO:0005737">
    <property type="term" value="C:cytoplasm"/>
    <property type="evidence" value="ECO:0007669"/>
    <property type="project" value="UniProtKB-SubCell"/>
</dbReference>
<dbReference type="Proteomes" id="UP000694580">
    <property type="component" value="Chromosome 8"/>
</dbReference>
<gene>
    <name evidence="20" type="primary">wapla</name>
</gene>
<evidence type="ECO:0000313" key="20">
    <source>
        <dbReference type="Ensembl" id="ENSDCDP00010012817.1"/>
    </source>
</evidence>
<feature type="region of interest" description="Disordered" evidence="18">
    <location>
        <begin position="35"/>
        <end position="123"/>
    </location>
</feature>
<evidence type="ECO:0000313" key="21">
    <source>
        <dbReference type="Proteomes" id="UP000694580"/>
    </source>
</evidence>
<feature type="compositionally biased region" description="Low complexity" evidence="18">
    <location>
        <begin position="426"/>
        <end position="457"/>
    </location>
</feature>
<dbReference type="PANTHER" id="PTHR22100">
    <property type="entry name" value="WINGS APART-LIKE PROTEIN HOMOLOG"/>
    <property type="match status" value="1"/>
</dbReference>
<feature type="region of interest" description="Disordered" evidence="18">
    <location>
        <begin position="331"/>
        <end position="366"/>
    </location>
</feature>
<comment type="function">
    <text evidence="14">Regulator of sister chromatid cohesion in mitosis which negatively regulates cohesin association with chromatin. Involved in both sister chromatid cohesion during interphase and sister-chromatid resolution during early stages of mitosis. Couples DNA replication to sister chromatid cohesion. Cohesion ensures that chromosome partitioning is accurate in both meiotic and mitotic cells and plays an important role in DNA repair.</text>
</comment>
<feature type="compositionally biased region" description="Polar residues" evidence="18">
    <location>
        <begin position="84"/>
        <end position="97"/>
    </location>
</feature>
<evidence type="ECO:0000256" key="9">
    <source>
        <dbReference type="ARBA" id="ARBA00022776"/>
    </source>
</evidence>
<dbReference type="Pfam" id="PF07814">
    <property type="entry name" value="WAPL"/>
    <property type="match status" value="1"/>
</dbReference>
<dbReference type="GO" id="GO:0051301">
    <property type="term" value="P:cell division"/>
    <property type="evidence" value="ECO:0007669"/>
    <property type="project" value="UniProtKB-KW"/>
</dbReference>
<evidence type="ECO:0000256" key="18">
    <source>
        <dbReference type="SAM" id="MobiDB-lite"/>
    </source>
</evidence>
<dbReference type="AlphaFoldDB" id="A0AAY4AVH8"/>
<reference evidence="20" key="3">
    <citation type="submission" date="2025-09" db="UniProtKB">
        <authorList>
            <consortium name="Ensembl"/>
        </authorList>
    </citation>
    <scope>IDENTIFICATION</scope>
</reference>
<feature type="compositionally biased region" description="Low complexity" evidence="18">
    <location>
        <begin position="113"/>
        <end position="123"/>
    </location>
</feature>
<dbReference type="Gene3D" id="1.25.10.10">
    <property type="entry name" value="Leucine-rich Repeat Variant"/>
    <property type="match status" value="1"/>
</dbReference>
<dbReference type="PROSITE" id="PS51271">
    <property type="entry name" value="WAPL"/>
    <property type="match status" value="1"/>
</dbReference>
<protein>
    <recommendedName>
        <fullName evidence="16">Wings apart-like protein homolog</fullName>
    </recommendedName>
    <alternativeName>
        <fullName evidence="17">WAPL cohesin release factor</fullName>
    </alternativeName>
</protein>
<dbReference type="GO" id="GO:0005634">
    <property type="term" value="C:nucleus"/>
    <property type="evidence" value="ECO:0007669"/>
    <property type="project" value="UniProtKB-SubCell"/>
</dbReference>
<keyword evidence="21" id="KW-1185">Reference proteome</keyword>
<evidence type="ECO:0000256" key="13">
    <source>
        <dbReference type="ARBA" id="ARBA00023306"/>
    </source>
</evidence>
<evidence type="ECO:0000256" key="3">
    <source>
        <dbReference type="ARBA" id="ARBA00004496"/>
    </source>
</evidence>
<feature type="domain" description="WAPL" evidence="19">
    <location>
        <begin position="475"/>
        <end position="945"/>
    </location>
</feature>
<feature type="compositionally biased region" description="Acidic residues" evidence="18">
    <location>
        <begin position="405"/>
        <end position="414"/>
    </location>
</feature>
<dbReference type="InterPro" id="IPR011989">
    <property type="entry name" value="ARM-like"/>
</dbReference>